<dbReference type="InParanoid" id="A0A7M7QLZ8"/>
<dbReference type="Proteomes" id="UP000002358">
    <property type="component" value="Unassembled WGS sequence"/>
</dbReference>
<evidence type="ECO:0000259" key="1">
    <source>
        <dbReference type="Pfam" id="PF14244"/>
    </source>
</evidence>
<organism evidence="2 3">
    <name type="scientific">Nasonia vitripennis</name>
    <name type="common">Parasitic wasp</name>
    <dbReference type="NCBI Taxonomy" id="7425"/>
    <lineage>
        <taxon>Eukaryota</taxon>
        <taxon>Metazoa</taxon>
        <taxon>Ecdysozoa</taxon>
        <taxon>Arthropoda</taxon>
        <taxon>Hexapoda</taxon>
        <taxon>Insecta</taxon>
        <taxon>Pterygota</taxon>
        <taxon>Neoptera</taxon>
        <taxon>Endopterygota</taxon>
        <taxon>Hymenoptera</taxon>
        <taxon>Apocrita</taxon>
        <taxon>Proctotrupomorpha</taxon>
        <taxon>Chalcidoidea</taxon>
        <taxon>Pteromalidae</taxon>
        <taxon>Pteromalinae</taxon>
        <taxon>Nasonia</taxon>
    </lineage>
</organism>
<dbReference type="Pfam" id="PF14223">
    <property type="entry name" value="Retrotran_gag_2"/>
    <property type="match status" value="1"/>
</dbReference>
<dbReference type="GeneID" id="116417927"/>
<dbReference type="OrthoDB" id="8063677at2759"/>
<protein>
    <recommendedName>
        <fullName evidence="1">Retrotransposon Copia-like N-terminal domain-containing protein</fullName>
    </recommendedName>
</protein>
<dbReference type="InterPro" id="IPR029472">
    <property type="entry name" value="Copia-like_N"/>
</dbReference>
<proteinExistence type="predicted"/>
<dbReference type="Pfam" id="PF14244">
    <property type="entry name" value="Retrotran_gag_3"/>
    <property type="match status" value="1"/>
</dbReference>
<evidence type="ECO:0000313" key="3">
    <source>
        <dbReference type="Proteomes" id="UP000002358"/>
    </source>
</evidence>
<feature type="domain" description="Retrotransposon Copia-like N-terminal" evidence="1">
    <location>
        <begin position="11"/>
        <end position="45"/>
    </location>
</feature>
<dbReference type="EnsemblMetazoa" id="XM_031933104">
    <property type="protein sequence ID" value="XP_031788964"/>
    <property type="gene ID" value="LOC116417927"/>
</dbReference>
<accession>A0A7M7QLZ8</accession>
<keyword evidence="3" id="KW-1185">Reference proteome</keyword>
<dbReference type="AlphaFoldDB" id="A0A7M7QLZ8"/>
<dbReference type="RefSeq" id="XP_031788964.1">
    <property type="nucleotide sequence ID" value="XM_031933104.1"/>
</dbReference>
<dbReference type="KEGG" id="nvi:116417927"/>
<evidence type="ECO:0000313" key="2">
    <source>
        <dbReference type="EnsemblMetazoa" id="XP_031788964"/>
    </source>
</evidence>
<name>A0A7M7QLZ8_NASVI</name>
<sequence length="197" mass="22646">MSDKESLEVTKLEGSNNYTQWKFEVQIALEGKDLFGYVDETEKKPGADKTAELKVYNKSEMWDKLSELYGDTSADAKQAAWKKFYAFHITEDETVRVQLERFESTVKKLDEIDKKPSEEAIVSKLLSSLPEKFELFTVAWECTPKNDQTQKTLIARLIKEDSRLAEKEATTLALRVKNASLNEAKSDKKEDALQERH</sequence>
<reference evidence="2" key="1">
    <citation type="submission" date="2021-01" db="UniProtKB">
        <authorList>
            <consortium name="EnsemblMetazoa"/>
        </authorList>
    </citation>
    <scope>IDENTIFICATION</scope>
</reference>